<dbReference type="EMBL" id="JACHVC010000008">
    <property type="protein sequence ID" value="MBC2606194.1"/>
    <property type="molecule type" value="Genomic_DNA"/>
</dbReference>
<evidence type="ECO:0000313" key="9">
    <source>
        <dbReference type="Proteomes" id="UP000526501"/>
    </source>
</evidence>
<keyword evidence="3" id="KW-0255">Endonuclease</keyword>
<evidence type="ECO:0000313" key="8">
    <source>
        <dbReference type="EMBL" id="MBC2606194.1"/>
    </source>
</evidence>
<dbReference type="Proteomes" id="UP000526501">
    <property type="component" value="Unassembled WGS sequence"/>
</dbReference>
<accession>A0A7X1B5U5</accession>
<dbReference type="InterPro" id="IPR013527">
    <property type="entry name" value="YicC-like_N"/>
</dbReference>
<comment type="similarity">
    <text evidence="5">Belongs to the YicC/YloC family.</text>
</comment>
<evidence type="ECO:0000256" key="3">
    <source>
        <dbReference type="ARBA" id="ARBA00022759"/>
    </source>
</evidence>
<sequence length="290" mass="32421">MNSMTGFGRCEVAKDGVVVSLRVSSVNRKNLEVVCSLPKELQQLERKVQEKVRAVAARGRFQFSLDVRQQGSSSVGLPTDEQIDSVLERLKSIAERHGASFVVDADLLVQVSRLLEKEDAGLPEKTAEALLFQAVDTALQELVTMREKEGEALKADLESRGQTLKSLVDQVREQAPGMVDKYRENLLARLEQGGLEVDINDDRVLREIALFADRCDISEEITRLDSHLEQFVELINKGEPVGRPLEFLLQEVGREINTSGSKATSIEVSRLVLELKNELERIREQVANVE</sequence>
<evidence type="ECO:0000256" key="1">
    <source>
        <dbReference type="ARBA" id="ARBA00001968"/>
    </source>
</evidence>
<keyword evidence="9" id="KW-1185">Reference proteome</keyword>
<gene>
    <name evidence="8" type="ORF">H5P27_09055</name>
</gene>
<protein>
    <submittedName>
        <fullName evidence="8">YicC family protein</fullName>
    </submittedName>
</protein>
<dbReference type="GO" id="GO:0016787">
    <property type="term" value="F:hydrolase activity"/>
    <property type="evidence" value="ECO:0007669"/>
    <property type="project" value="UniProtKB-KW"/>
</dbReference>
<keyword evidence="2" id="KW-0540">Nuclease</keyword>
<name>A0A7X1B5U5_9BACT</name>
<evidence type="ECO:0000256" key="4">
    <source>
        <dbReference type="ARBA" id="ARBA00022801"/>
    </source>
</evidence>
<dbReference type="AlphaFoldDB" id="A0A7X1B5U5"/>
<dbReference type="GO" id="GO:0004521">
    <property type="term" value="F:RNA endonuclease activity"/>
    <property type="evidence" value="ECO:0007669"/>
    <property type="project" value="InterPro"/>
</dbReference>
<dbReference type="PANTHER" id="PTHR30636:SF3">
    <property type="entry name" value="UPF0701 PROTEIN YICC"/>
    <property type="match status" value="1"/>
</dbReference>
<feature type="domain" description="Endoribonuclease YicC-like N-terminal" evidence="6">
    <location>
        <begin position="1"/>
        <end position="154"/>
    </location>
</feature>
<evidence type="ECO:0000256" key="2">
    <source>
        <dbReference type="ARBA" id="ARBA00022722"/>
    </source>
</evidence>
<dbReference type="RefSeq" id="WP_185660083.1">
    <property type="nucleotide sequence ID" value="NZ_CAWPOO010000008.1"/>
</dbReference>
<dbReference type="InterPro" id="IPR013551">
    <property type="entry name" value="YicC-like_C"/>
</dbReference>
<dbReference type="NCBIfam" id="TIGR00255">
    <property type="entry name" value="YicC/YloC family endoribonuclease"/>
    <property type="match status" value="1"/>
</dbReference>
<organism evidence="8 9">
    <name type="scientific">Pelagicoccus albus</name>
    <dbReference type="NCBI Taxonomy" id="415222"/>
    <lineage>
        <taxon>Bacteria</taxon>
        <taxon>Pseudomonadati</taxon>
        <taxon>Verrucomicrobiota</taxon>
        <taxon>Opitutia</taxon>
        <taxon>Puniceicoccales</taxon>
        <taxon>Pelagicoccaceae</taxon>
        <taxon>Pelagicoccus</taxon>
    </lineage>
</organism>
<dbReference type="PANTHER" id="PTHR30636">
    <property type="entry name" value="UPF0701 PROTEIN YICC"/>
    <property type="match status" value="1"/>
</dbReference>
<reference evidence="8 9" key="1">
    <citation type="submission" date="2020-07" db="EMBL/GenBank/DDBJ databases">
        <authorList>
            <person name="Feng X."/>
        </authorList>
    </citation>
    <scope>NUCLEOTIDE SEQUENCE [LARGE SCALE GENOMIC DNA]</scope>
    <source>
        <strain evidence="8 9">JCM23202</strain>
    </source>
</reference>
<evidence type="ECO:0000256" key="5">
    <source>
        <dbReference type="ARBA" id="ARBA00035648"/>
    </source>
</evidence>
<dbReference type="InterPro" id="IPR005229">
    <property type="entry name" value="YicC/YloC-like"/>
</dbReference>
<evidence type="ECO:0000259" key="7">
    <source>
        <dbReference type="Pfam" id="PF08340"/>
    </source>
</evidence>
<proteinExistence type="inferred from homology"/>
<feature type="domain" description="Endoribonuclease YicC-like C-terminal" evidence="7">
    <location>
        <begin position="171"/>
        <end position="290"/>
    </location>
</feature>
<keyword evidence="4" id="KW-0378">Hydrolase</keyword>
<evidence type="ECO:0000259" key="6">
    <source>
        <dbReference type="Pfam" id="PF03755"/>
    </source>
</evidence>
<dbReference type="Pfam" id="PF08340">
    <property type="entry name" value="YicC-like_C"/>
    <property type="match status" value="1"/>
</dbReference>
<comment type="cofactor">
    <cofactor evidence="1">
        <name>a divalent metal cation</name>
        <dbReference type="ChEBI" id="CHEBI:60240"/>
    </cofactor>
</comment>
<comment type="caution">
    <text evidence="8">The sequence shown here is derived from an EMBL/GenBank/DDBJ whole genome shotgun (WGS) entry which is preliminary data.</text>
</comment>
<dbReference type="Pfam" id="PF03755">
    <property type="entry name" value="YicC-like_N"/>
    <property type="match status" value="1"/>
</dbReference>